<accession>A0A9W8B2P6</accession>
<dbReference type="InterPro" id="IPR047272">
    <property type="entry name" value="S49_SppA_C"/>
</dbReference>
<protein>
    <recommendedName>
        <fullName evidence="5">Peptidase S49 domain-containing protein</fullName>
    </recommendedName>
</protein>
<keyword evidence="7" id="KW-1185">Reference proteome</keyword>
<proteinExistence type="inferred from homology"/>
<name>A0A9W8B2P6_9FUNG</name>
<sequence length="338" mass="36478">MRGGSQYSPAKVARAIRQAADDEKVASIVFRIDTPGGDVVGSDTIAAAVEYAQTVKGKPVIASYAGMSASGGYFASAHCKYIFSQPSTITGSIGVALTKLTLQPKLLEWLGVTIDSYVHGNQMFSPFAALNSEDAQRLRHLADDTYDDFLQRVIKGRKLSSEQLKSLAGGRIFTGYQAQQNGLVDGLGGFVNALCYAFLNVVKDVEVEGTAAHTFFEQLAQSSQADSTQYTLQESLIFQQRGPSVGSNIYTFLVAPFTDIAVFPKPKSLPELLLESQGFDAKREVFGQYVWAHLSALVMQSLQGWAWMAVSQAPAAATHALCTLDNAPQLVSELDGWN</sequence>
<dbReference type="PANTHER" id="PTHR33209:SF1">
    <property type="entry name" value="PEPTIDASE S49 DOMAIN-CONTAINING PROTEIN"/>
    <property type="match status" value="1"/>
</dbReference>
<dbReference type="AlphaFoldDB" id="A0A9W8B2P6"/>
<dbReference type="InterPro" id="IPR002142">
    <property type="entry name" value="Peptidase_S49"/>
</dbReference>
<evidence type="ECO:0000256" key="2">
    <source>
        <dbReference type="ARBA" id="ARBA00022670"/>
    </source>
</evidence>
<dbReference type="OrthoDB" id="45421at2759"/>
<keyword evidence="4" id="KW-0720">Serine protease</keyword>
<dbReference type="Gene3D" id="3.90.226.10">
    <property type="entry name" value="2-enoyl-CoA Hydratase, Chain A, domain 1"/>
    <property type="match status" value="1"/>
</dbReference>
<dbReference type="EMBL" id="JANBQB010000172">
    <property type="protein sequence ID" value="KAJ1980374.1"/>
    <property type="molecule type" value="Genomic_DNA"/>
</dbReference>
<reference evidence="6" key="1">
    <citation type="submission" date="2022-07" db="EMBL/GenBank/DDBJ databases">
        <title>Phylogenomic reconstructions and comparative analyses of Kickxellomycotina fungi.</title>
        <authorList>
            <person name="Reynolds N.K."/>
            <person name="Stajich J.E."/>
            <person name="Barry K."/>
            <person name="Grigoriev I.V."/>
            <person name="Crous P."/>
            <person name="Smith M.E."/>
        </authorList>
    </citation>
    <scope>NUCLEOTIDE SEQUENCE</scope>
    <source>
        <strain evidence="6">RSA 567</strain>
    </source>
</reference>
<keyword evidence="3" id="KW-0378">Hydrolase</keyword>
<dbReference type="PANTHER" id="PTHR33209">
    <property type="entry name" value="PROTEASE 4"/>
    <property type="match status" value="1"/>
</dbReference>
<dbReference type="CDD" id="cd07023">
    <property type="entry name" value="S49_Sppa_N_C"/>
    <property type="match status" value="1"/>
</dbReference>
<organism evidence="6 7">
    <name type="scientific">Dimargaris verticillata</name>
    <dbReference type="NCBI Taxonomy" id="2761393"/>
    <lineage>
        <taxon>Eukaryota</taxon>
        <taxon>Fungi</taxon>
        <taxon>Fungi incertae sedis</taxon>
        <taxon>Zoopagomycota</taxon>
        <taxon>Kickxellomycotina</taxon>
        <taxon>Dimargaritomycetes</taxon>
        <taxon>Dimargaritales</taxon>
        <taxon>Dimargaritaceae</taxon>
        <taxon>Dimargaris</taxon>
    </lineage>
</organism>
<evidence type="ECO:0000256" key="1">
    <source>
        <dbReference type="ARBA" id="ARBA00008683"/>
    </source>
</evidence>
<dbReference type="Pfam" id="PF01343">
    <property type="entry name" value="Peptidase_S49"/>
    <property type="match status" value="1"/>
</dbReference>
<gene>
    <name evidence="6" type="ORF">H4R34_002487</name>
</gene>
<dbReference type="GO" id="GO:0006508">
    <property type="term" value="P:proteolysis"/>
    <property type="evidence" value="ECO:0007669"/>
    <property type="project" value="UniProtKB-KW"/>
</dbReference>
<evidence type="ECO:0000256" key="4">
    <source>
        <dbReference type="ARBA" id="ARBA00022825"/>
    </source>
</evidence>
<evidence type="ECO:0000313" key="6">
    <source>
        <dbReference type="EMBL" id="KAJ1980374.1"/>
    </source>
</evidence>
<evidence type="ECO:0000313" key="7">
    <source>
        <dbReference type="Proteomes" id="UP001151582"/>
    </source>
</evidence>
<comment type="caution">
    <text evidence="6">The sequence shown here is derived from an EMBL/GenBank/DDBJ whole genome shotgun (WGS) entry which is preliminary data.</text>
</comment>
<keyword evidence="2" id="KW-0645">Protease</keyword>
<dbReference type="SUPFAM" id="SSF52096">
    <property type="entry name" value="ClpP/crotonase"/>
    <property type="match status" value="1"/>
</dbReference>
<dbReference type="GO" id="GO:0008236">
    <property type="term" value="F:serine-type peptidase activity"/>
    <property type="evidence" value="ECO:0007669"/>
    <property type="project" value="UniProtKB-KW"/>
</dbReference>
<dbReference type="Proteomes" id="UP001151582">
    <property type="component" value="Unassembled WGS sequence"/>
</dbReference>
<feature type="domain" description="Peptidase S49" evidence="5">
    <location>
        <begin position="55"/>
        <end position="193"/>
    </location>
</feature>
<comment type="similarity">
    <text evidence="1">Belongs to the peptidase S49 family.</text>
</comment>
<evidence type="ECO:0000259" key="5">
    <source>
        <dbReference type="Pfam" id="PF01343"/>
    </source>
</evidence>
<evidence type="ECO:0000256" key="3">
    <source>
        <dbReference type="ARBA" id="ARBA00022801"/>
    </source>
</evidence>
<dbReference type="Gene3D" id="6.20.330.10">
    <property type="match status" value="1"/>
</dbReference>
<dbReference type="InterPro" id="IPR029045">
    <property type="entry name" value="ClpP/crotonase-like_dom_sf"/>
</dbReference>